<name>A0A6A0A0J1_HAELA</name>
<evidence type="ECO:0000256" key="1">
    <source>
        <dbReference type="SAM" id="MobiDB-lite"/>
    </source>
</evidence>
<dbReference type="AlphaFoldDB" id="A0A6A0A0J1"/>
<sequence length="183" mass="19381">MLVTACSCAPCAVPCARRWEAVKCSFLCNQRSDLADSLSRLRLGADDLGSSETFRVPIQPELMELMSDEQRGSLKQQQHGLDSQLWTMCAAWQLASSWPREVKAMPAPALRYEQWPGGLTNAWTTGPHSALQHMNAYTIKCTSASPSARAGAAGGWVCTQPLPASSGEGGSAGLRPGSTGGGA</sequence>
<dbReference type="EMBL" id="BLLF01002528">
    <property type="protein sequence ID" value="GFH24408.1"/>
    <property type="molecule type" value="Genomic_DNA"/>
</dbReference>
<gene>
    <name evidence="2" type="ORF">HaLaN_22201</name>
</gene>
<reference evidence="2 3" key="1">
    <citation type="submission" date="2020-02" db="EMBL/GenBank/DDBJ databases">
        <title>Draft genome sequence of Haematococcus lacustris strain NIES-144.</title>
        <authorList>
            <person name="Morimoto D."/>
            <person name="Nakagawa S."/>
            <person name="Yoshida T."/>
            <person name="Sawayama S."/>
        </authorList>
    </citation>
    <scope>NUCLEOTIDE SEQUENCE [LARGE SCALE GENOMIC DNA]</scope>
    <source>
        <strain evidence="2 3">NIES-144</strain>
    </source>
</reference>
<feature type="region of interest" description="Disordered" evidence="1">
    <location>
        <begin position="163"/>
        <end position="183"/>
    </location>
</feature>
<organism evidence="2 3">
    <name type="scientific">Haematococcus lacustris</name>
    <name type="common">Green alga</name>
    <name type="synonym">Haematococcus pluvialis</name>
    <dbReference type="NCBI Taxonomy" id="44745"/>
    <lineage>
        <taxon>Eukaryota</taxon>
        <taxon>Viridiplantae</taxon>
        <taxon>Chlorophyta</taxon>
        <taxon>core chlorophytes</taxon>
        <taxon>Chlorophyceae</taxon>
        <taxon>CS clade</taxon>
        <taxon>Chlamydomonadales</taxon>
        <taxon>Haematococcaceae</taxon>
        <taxon>Haematococcus</taxon>
    </lineage>
</organism>
<protein>
    <submittedName>
        <fullName evidence="2">Uncharacterized protein</fullName>
    </submittedName>
</protein>
<dbReference type="Proteomes" id="UP000485058">
    <property type="component" value="Unassembled WGS sequence"/>
</dbReference>
<proteinExistence type="predicted"/>
<feature type="compositionally biased region" description="Gly residues" evidence="1">
    <location>
        <begin position="167"/>
        <end position="183"/>
    </location>
</feature>
<evidence type="ECO:0000313" key="3">
    <source>
        <dbReference type="Proteomes" id="UP000485058"/>
    </source>
</evidence>
<evidence type="ECO:0000313" key="2">
    <source>
        <dbReference type="EMBL" id="GFH24408.1"/>
    </source>
</evidence>
<keyword evidence="3" id="KW-1185">Reference proteome</keyword>
<comment type="caution">
    <text evidence="2">The sequence shown here is derived from an EMBL/GenBank/DDBJ whole genome shotgun (WGS) entry which is preliminary data.</text>
</comment>
<accession>A0A6A0A0J1</accession>